<dbReference type="OrthoDB" id="9812189at2"/>
<evidence type="ECO:0000256" key="2">
    <source>
        <dbReference type="ARBA" id="ARBA00022448"/>
    </source>
</evidence>
<dbReference type="GO" id="GO:0022857">
    <property type="term" value="F:transmembrane transporter activity"/>
    <property type="evidence" value="ECO:0007669"/>
    <property type="project" value="InterPro"/>
</dbReference>
<dbReference type="GO" id="GO:0016020">
    <property type="term" value="C:membrane"/>
    <property type="evidence" value="ECO:0007669"/>
    <property type="project" value="UniProtKB-SubCell"/>
</dbReference>
<name>A0A261SA16_9BORD</name>
<feature type="transmembrane region" description="Helical" evidence="6">
    <location>
        <begin position="90"/>
        <end position="109"/>
    </location>
</feature>
<dbReference type="SUPFAM" id="SSF103473">
    <property type="entry name" value="MFS general substrate transporter"/>
    <property type="match status" value="1"/>
</dbReference>
<feature type="transmembrane region" description="Helical" evidence="6">
    <location>
        <begin position="184"/>
        <end position="204"/>
    </location>
</feature>
<accession>A0A261SA16</accession>
<dbReference type="EMBL" id="NEVM01000002">
    <property type="protein sequence ID" value="OZI34186.1"/>
    <property type="molecule type" value="Genomic_DNA"/>
</dbReference>
<comment type="subcellular location">
    <subcellularLocation>
        <location evidence="1">Membrane</location>
        <topology evidence="1">Multi-pass membrane protein</topology>
    </subcellularLocation>
</comment>
<evidence type="ECO:0000256" key="3">
    <source>
        <dbReference type="ARBA" id="ARBA00022692"/>
    </source>
</evidence>
<organism evidence="7 8">
    <name type="scientific">Bordetella genomosp. 10</name>
    <dbReference type="NCBI Taxonomy" id="1416804"/>
    <lineage>
        <taxon>Bacteria</taxon>
        <taxon>Pseudomonadati</taxon>
        <taxon>Pseudomonadota</taxon>
        <taxon>Betaproteobacteria</taxon>
        <taxon>Burkholderiales</taxon>
        <taxon>Alcaligenaceae</taxon>
        <taxon>Bordetella</taxon>
    </lineage>
</organism>
<evidence type="ECO:0000256" key="4">
    <source>
        <dbReference type="ARBA" id="ARBA00022989"/>
    </source>
</evidence>
<feature type="transmembrane region" description="Helical" evidence="6">
    <location>
        <begin position="307"/>
        <end position="327"/>
    </location>
</feature>
<feature type="transmembrane region" description="Helical" evidence="6">
    <location>
        <begin position="21"/>
        <end position="40"/>
    </location>
</feature>
<dbReference type="InterPro" id="IPR004752">
    <property type="entry name" value="AmpG_permease/AT-1"/>
</dbReference>
<keyword evidence="5 6" id="KW-0472">Membrane</keyword>
<evidence type="ECO:0000256" key="1">
    <source>
        <dbReference type="ARBA" id="ARBA00004141"/>
    </source>
</evidence>
<dbReference type="AlphaFoldDB" id="A0A261SA16"/>
<feature type="transmembrane region" description="Helical" evidence="6">
    <location>
        <begin position="333"/>
        <end position="358"/>
    </location>
</feature>
<dbReference type="PANTHER" id="PTHR12778">
    <property type="entry name" value="SOLUTE CARRIER FAMILY 33 ACETYL-COA TRANSPORTER -RELATED"/>
    <property type="match status" value="1"/>
</dbReference>
<feature type="transmembrane region" description="Helical" evidence="6">
    <location>
        <begin position="398"/>
        <end position="416"/>
    </location>
</feature>
<proteinExistence type="predicted"/>
<feature type="transmembrane region" description="Helical" evidence="6">
    <location>
        <begin position="60"/>
        <end position="78"/>
    </location>
</feature>
<dbReference type="InterPro" id="IPR011701">
    <property type="entry name" value="MFS"/>
</dbReference>
<evidence type="ECO:0000313" key="7">
    <source>
        <dbReference type="EMBL" id="OZI34186.1"/>
    </source>
</evidence>
<keyword evidence="8" id="KW-1185">Reference proteome</keyword>
<protein>
    <submittedName>
        <fullName evidence="7">MFS transporter</fullName>
    </submittedName>
</protein>
<feature type="transmembrane region" description="Helical" evidence="6">
    <location>
        <begin position="370"/>
        <end position="392"/>
    </location>
</feature>
<comment type="caution">
    <text evidence="7">The sequence shown here is derived from an EMBL/GenBank/DDBJ whole genome shotgun (WGS) entry which is preliminary data.</text>
</comment>
<sequence>MEAANRSAGAAPESAHDRIGLALLAVALAYVSLGVILGFVQGGIAPILRTQGMALSTMRWVYALYLPFGIAFLWAPVVDSWRWPWLGRRTGWIIPMQWVAVFAILAAAFHEPAHGAWSTLLILGVVATLAAATMDVALDALTVEMIPQAQRPAAAAAKMGGVSLGSVLGGGVLIALYPQLAWQGTMWVIAALMALSGVPVLALIRRDRQLSIQSTQSIQSIQSIRSRRQRASIRQTLRKPGMKTRFIRLTLLVCTLLALFNFNRLLLVDMGVSLERIGSVLGTIAPLANAAACVLAPFLVRWLPLRNAASLMAAVCLVSAGTVWVGFSQGSAMTAMIGSVLTTAGASALYVVLGGLILEWATGDQAATDYALLYGLGRFIGTAALLVLPGLIQVIGWSRFQACIVIAFAASAWYFMRMFHGPAAKAGSEP</sequence>
<feature type="transmembrane region" description="Helical" evidence="6">
    <location>
        <begin position="246"/>
        <end position="267"/>
    </location>
</feature>
<keyword evidence="3 6" id="KW-0812">Transmembrane</keyword>
<evidence type="ECO:0000313" key="8">
    <source>
        <dbReference type="Proteomes" id="UP000216020"/>
    </source>
</evidence>
<dbReference type="Gene3D" id="1.20.1250.20">
    <property type="entry name" value="MFS general substrate transporter like domains"/>
    <property type="match status" value="1"/>
</dbReference>
<feature type="transmembrane region" description="Helical" evidence="6">
    <location>
        <begin position="159"/>
        <end position="178"/>
    </location>
</feature>
<evidence type="ECO:0000256" key="6">
    <source>
        <dbReference type="SAM" id="Phobius"/>
    </source>
</evidence>
<keyword evidence="2" id="KW-0813">Transport</keyword>
<keyword evidence="4 6" id="KW-1133">Transmembrane helix</keyword>
<evidence type="ECO:0000256" key="5">
    <source>
        <dbReference type="ARBA" id="ARBA00023136"/>
    </source>
</evidence>
<dbReference type="PANTHER" id="PTHR12778:SF10">
    <property type="entry name" value="MAJOR FACILITATOR SUPERFAMILY DOMAIN-CONTAINING PROTEIN 3"/>
    <property type="match status" value="1"/>
</dbReference>
<dbReference type="Proteomes" id="UP000216020">
    <property type="component" value="Unassembled WGS sequence"/>
</dbReference>
<feature type="transmembrane region" description="Helical" evidence="6">
    <location>
        <begin position="115"/>
        <end position="138"/>
    </location>
</feature>
<dbReference type="Pfam" id="PF07690">
    <property type="entry name" value="MFS_1"/>
    <property type="match status" value="1"/>
</dbReference>
<reference evidence="8" key="1">
    <citation type="submission" date="2017-05" db="EMBL/GenBank/DDBJ databases">
        <title>Complete and WGS of Bordetella genogroups.</title>
        <authorList>
            <person name="Spilker T."/>
            <person name="Lipuma J."/>
        </authorList>
    </citation>
    <scope>NUCLEOTIDE SEQUENCE [LARGE SCALE GENOMIC DNA]</scope>
    <source>
        <strain evidence="8">AU16122</strain>
    </source>
</reference>
<feature type="transmembrane region" description="Helical" evidence="6">
    <location>
        <begin position="279"/>
        <end position="300"/>
    </location>
</feature>
<gene>
    <name evidence="7" type="ORF">CAL29_11605</name>
</gene>
<dbReference type="InterPro" id="IPR036259">
    <property type="entry name" value="MFS_trans_sf"/>
</dbReference>
<dbReference type="RefSeq" id="WP_094853186.1">
    <property type="nucleotide sequence ID" value="NZ_NEVM01000002.1"/>
</dbReference>